<evidence type="ECO:0000256" key="2">
    <source>
        <dbReference type="SAM" id="SignalP"/>
    </source>
</evidence>
<proteinExistence type="predicted"/>
<dbReference type="EMBL" id="CAIF01000080">
    <property type="protein sequence ID" value="CCH43474.1"/>
    <property type="molecule type" value="Genomic_DNA"/>
</dbReference>
<feature type="region of interest" description="Disordered" evidence="1">
    <location>
        <begin position="135"/>
        <end position="197"/>
    </location>
</feature>
<sequence>MFFKFLITIFLSSLAIAQTTSYNAEQWSKASSQALQTDGELFYAFLSDFNYNFPKYKTFMDENKMTYPANLQNYAFQIQSITDDEEMIQVLKSKSFPFSEFNTMFTKFEWASSLLSENGLSKVLMPSEFLTKEASITGGSESESGSGSGSSIASITSNSESSSESSGSESSNESSGSSSSSSEGSSSSSSTSASQSSNLGESLYIPIISFPLVMISFFLL</sequence>
<comment type="caution">
    <text evidence="3">The sequence shown here is derived from an EMBL/GenBank/DDBJ whole genome shotgun (WGS) entry which is preliminary data.</text>
</comment>
<reference evidence="3 4" key="1">
    <citation type="journal article" date="2012" name="Eukaryot. Cell">
        <title>Draft genome sequence of Wickerhamomyces ciferrii NRRL Y-1031 F-60-10.</title>
        <authorList>
            <person name="Schneider J."/>
            <person name="Andrea H."/>
            <person name="Blom J."/>
            <person name="Jaenicke S."/>
            <person name="Ruckert C."/>
            <person name="Schorsch C."/>
            <person name="Szczepanowski R."/>
            <person name="Farwick M."/>
            <person name="Goesmann A."/>
            <person name="Puhler A."/>
            <person name="Schaffer S."/>
            <person name="Tauch A."/>
            <person name="Kohler T."/>
            <person name="Brinkrolf K."/>
        </authorList>
    </citation>
    <scope>NUCLEOTIDE SEQUENCE [LARGE SCALE GENOMIC DNA]</scope>
    <source>
        <strain evidence="4">ATCC 14091 / BCRC 22168 / CBS 111 / JCM 3599 / NBRC 0793 / NRRL Y-1031 F-60-10</strain>
    </source>
</reference>
<accession>K0KPX0</accession>
<dbReference type="eggNOG" id="ENOG502S3Y9">
    <property type="taxonomic scope" value="Eukaryota"/>
</dbReference>
<gene>
    <name evidence="3" type="ORF">BN7_3024</name>
</gene>
<dbReference type="AlphaFoldDB" id="K0KPX0"/>
<dbReference type="STRING" id="1206466.K0KPX0"/>
<evidence type="ECO:0000313" key="3">
    <source>
        <dbReference type="EMBL" id="CCH43474.1"/>
    </source>
</evidence>
<dbReference type="Proteomes" id="UP000009328">
    <property type="component" value="Unassembled WGS sequence"/>
</dbReference>
<dbReference type="HOGENOM" id="CLU_1256919_0_0_1"/>
<dbReference type="FunCoup" id="K0KPX0">
    <property type="interactions" value="38"/>
</dbReference>
<organism evidence="3 4">
    <name type="scientific">Wickerhamomyces ciferrii (strain ATCC 14091 / BCRC 22168 / CBS 111 / JCM 3599 / NBRC 0793 / NRRL Y-1031 F-60-10)</name>
    <name type="common">Yeast</name>
    <name type="synonym">Pichia ciferrii</name>
    <dbReference type="NCBI Taxonomy" id="1206466"/>
    <lineage>
        <taxon>Eukaryota</taxon>
        <taxon>Fungi</taxon>
        <taxon>Dikarya</taxon>
        <taxon>Ascomycota</taxon>
        <taxon>Saccharomycotina</taxon>
        <taxon>Saccharomycetes</taxon>
        <taxon>Phaffomycetales</taxon>
        <taxon>Wickerhamomycetaceae</taxon>
        <taxon>Wickerhamomyces</taxon>
    </lineage>
</organism>
<feature type="chain" id="PRO_5003834466" evidence="2">
    <location>
        <begin position="18"/>
        <end position="220"/>
    </location>
</feature>
<feature type="signal peptide" evidence="2">
    <location>
        <begin position="1"/>
        <end position="17"/>
    </location>
</feature>
<evidence type="ECO:0000313" key="4">
    <source>
        <dbReference type="Proteomes" id="UP000009328"/>
    </source>
</evidence>
<keyword evidence="4" id="KW-1185">Reference proteome</keyword>
<keyword evidence="2" id="KW-0732">Signal</keyword>
<evidence type="ECO:0000256" key="1">
    <source>
        <dbReference type="SAM" id="MobiDB-lite"/>
    </source>
</evidence>
<name>K0KPX0_WICCF</name>
<protein>
    <submittedName>
        <fullName evidence="3">Cell wall protein</fullName>
    </submittedName>
</protein>
<dbReference type="InParanoid" id="K0KPX0"/>